<evidence type="ECO:0000256" key="6">
    <source>
        <dbReference type="ARBA" id="ARBA00023186"/>
    </source>
</evidence>
<feature type="compositionally biased region" description="Gly residues" evidence="7">
    <location>
        <begin position="948"/>
        <end position="959"/>
    </location>
</feature>
<evidence type="ECO:0000256" key="2">
    <source>
        <dbReference type="ARBA" id="ARBA00022729"/>
    </source>
</evidence>
<dbReference type="PANTHER" id="PTHR45639">
    <property type="entry name" value="HSC70CB, ISOFORM G-RELATED"/>
    <property type="match status" value="1"/>
</dbReference>
<evidence type="ECO:0000256" key="3">
    <source>
        <dbReference type="ARBA" id="ARBA00022741"/>
    </source>
</evidence>
<dbReference type="InterPro" id="IPR029048">
    <property type="entry name" value="HSP70_C_sf"/>
</dbReference>
<dbReference type="SUPFAM" id="SSF100934">
    <property type="entry name" value="Heat shock protein 70kD (HSP70), C-terminal subdomain"/>
    <property type="match status" value="1"/>
</dbReference>
<evidence type="ECO:0000256" key="1">
    <source>
        <dbReference type="ARBA" id="ARBA00004319"/>
    </source>
</evidence>
<dbReference type="Gene3D" id="3.90.640.10">
    <property type="entry name" value="Actin, Chain A, domain 4"/>
    <property type="match status" value="1"/>
</dbReference>
<dbReference type="InterPro" id="IPR043129">
    <property type="entry name" value="ATPase_NBD"/>
</dbReference>
<gene>
    <name evidence="8" type="ORF">OEZ85_014432</name>
</gene>
<dbReference type="InterPro" id="IPR013126">
    <property type="entry name" value="Hsp_70_fam"/>
</dbReference>
<accession>A0ABY8U842</accession>
<dbReference type="PROSITE" id="PS01036">
    <property type="entry name" value="HSP70_3"/>
    <property type="match status" value="1"/>
</dbReference>
<proteinExistence type="predicted"/>
<dbReference type="Gene3D" id="2.60.34.10">
    <property type="entry name" value="Substrate Binding Domain Of DNAk, Chain A, domain 1"/>
    <property type="match status" value="1"/>
</dbReference>
<keyword evidence="9" id="KW-1185">Reference proteome</keyword>
<keyword evidence="3" id="KW-0547">Nucleotide-binding</keyword>
<dbReference type="CDD" id="cd10230">
    <property type="entry name" value="ASKHA_NBD_HSP70_HYOU1"/>
    <property type="match status" value="1"/>
</dbReference>
<dbReference type="SUPFAM" id="SSF53067">
    <property type="entry name" value="Actin-like ATPase domain"/>
    <property type="match status" value="3"/>
</dbReference>
<dbReference type="EMBL" id="CP126215">
    <property type="protein sequence ID" value="WIA17623.1"/>
    <property type="molecule type" value="Genomic_DNA"/>
</dbReference>
<evidence type="ECO:0000256" key="7">
    <source>
        <dbReference type="SAM" id="MobiDB-lite"/>
    </source>
</evidence>
<feature type="compositionally biased region" description="Low complexity" evidence="7">
    <location>
        <begin position="923"/>
        <end position="947"/>
    </location>
</feature>
<keyword evidence="5" id="KW-0067">ATP-binding</keyword>
<feature type="region of interest" description="Disordered" evidence="7">
    <location>
        <begin position="908"/>
        <end position="992"/>
    </location>
</feature>
<keyword evidence="2" id="KW-0732">Signal</keyword>
<protein>
    <submittedName>
        <fullName evidence="8">Uncharacterized protein</fullName>
    </submittedName>
</protein>
<evidence type="ECO:0000256" key="5">
    <source>
        <dbReference type="ARBA" id="ARBA00022840"/>
    </source>
</evidence>
<feature type="compositionally biased region" description="Low complexity" evidence="7">
    <location>
        <begin position="669"/>
        <end position="681"/>
    </location>
</feature>
<feature type="region of interest" description="Disordered" evidence="7">
    <location>
        <begin position="615"/>
        <end position="681"/>
    </location>
</feature>
<dbReference type="Proteomes" id="UP001244341">
    <property type="component" value="Chromosome 8b"/>
</dbReference>
<evidence type="ECO:0000313" key="9">
    <source>
        <dbReference type="Proteomes" id="UP001244341"/>
    </source>
</evidence>
<dbReference type="Gene3D" id="1.20.1270.10">
    <property type="match status" value="1"/>
</dbReference>
<dbReference type="PANTHER" id="PTHR45639:SF3">
    <property type="entry name" value="HYPOXIA UP-REGULATED PROTEIN 1"/>
    <property type="match status" value="1"/>
</dbReference>
<dbReference type="InterPro" id="IPR029047">
    <property type="entry name" value="HSP70_peptide-bd_sf"/>
</dbReference>
<name>A0ABY8U842_TETOB</name>
<organism evidence="8 9">
    <name type="scientific">Tetradesmus obliquus</name>
    <name type="common">Green alga</name>
    <name type="synonym">Acutodesmus obliquus</name>
    <dbReference type="NCBI Taxonomy" id="3088"/>
    <lineage>
        <taxon>Eukaryota</taxon>
        <taxon>Viridiplantae</taxon>
        <taxon>Chlorophyta</taxon>
        <taxon>core chlorophytes</taxon>
        <taxon>Chlorophyceae</taxon>
        <taxon>CS clade</taxon>
        <taxon>Sphaeropleales</taxon>
        <taxon>Scenedesmaceae</taxon>
        <taxon>Tetradesmus</taxon>
    </lineage>
</organism>
<feature type="compositionally biased region" description="Basic and acidic residues" evidence="7">
    <location>
        <begin position="626"/>
        <end position="668"/>
    </location>
</feature>
<sequence length="992" mass="105396">MSRRKSPALVGIVEEERVLGEEASSLGIRYPNLIFSQLRNLLGRSAGDAEVQRLVQQNLLPYTVVDHPERGTAALQVNETTSYLVEELVAGIFQYAKQITDAQAGDSVVDTVVVVFLTSCTKKIATALLPVLQAGTFQYAKQITDAQAGESVVDTAGIFQYAKQITDAQAGESVVDTVVVVPAWFGVAQRQAVIDAASLAGLNVLGLVNGHAAAALQFGIERDFAKKEQTVILYDIGSGSTEAALVKYSVYGKPGSSKGVTNQFEVLDVEWDHSLGSNSLDLLLAEHFAKEFMDKGCGDVRKSPKAMAKLRKQVRRTKEVLSANSAAPISVEELHEGKDFQSSIKREEFEAMAGDYWKRVAAPLTKLLARNKLAAKDVDAVELLGGGSRVPKLQAELSAALGGRHLDRHLDADEALVLGAGLFAANLSSSFRLRKFGMTDIAAFGVSFESRDLHLPAAAAAPAKDAAASSKASKKSKAKGKKGAAAVEEEAVEPLASSKSGHVLKNLLPAGKKLPIKRAIKYTNLTIDGFSFELRYNASTVHGLPPGVESPELAKYTVAGIQDAIKRYNQSGVTTLRFEADYSSLLHFSSAECVVELEVIEDKVIEVPVPANKTERAAANATDDAAGDKDKDAASKDAGADSKGDKDAGKDETAKADDEQQAEKKEGDAAAGGDAANATEAAAPANKTVLIKKTIQVPRRKVFHVTLNVTGDGPRHALLSGEPLKQAQAHLAAWVAAETVKAATAKAKNDLEAYIIATREKLETQEALQQVTTEEARVKFIEQLTEAEDWLYGDGEAEAADAFTTRLAGLKAVGEPIARRAAELELRPQVLSAVKEQSEAAEKLIASWADTKPWINENDTKAAADKLEEFTQWLQQQVEAQDKKEPTEEPAFIAMDVVTKWEGVQKALRKTDSKRKPKPPKPAANETASANETAAAEGAAEGTAEGAEGAGADAGGEAGAGAEESAGEQEGGDSSSSSTAAEDEELPAHEEL</sequence>
<evidence type="ECO:0000313" key="8">
    <source>
        <dbReference type="EMBL" id="WIA17623.1"/>
    </source>
</evidence>
<dbReference type="Gene3D" id="3.30.420.40">
    <property type="match status" value="3"/>
</dbReference>
<dbReference type="Pfam" id="PF00012">
    <property type="entry name" value="HSP70"/>
    <property type="match status" value="2"/>
</dbReference>
<dbReference type="InterPro" id="IPR018181">
    <property type="entry name" value="Heat_shock_70_CS"/>
</dbReference>
<dbReference type="PRINTS" id="PR00301">
    <property type="entry name" value="HEATSHOCK70"/>
</dbReference>
<keyword evidence="4" id="KW-0256">Endoplasmic reticulum</keyword>
<reference evidence="8 9" key="1">
    <citation type="submission" date="2023-05" db="EMBL/GenBank/DDBJ databases">
        <title>A 100% complete, gapless, phased diploid assembly of the Scenedesmus obliquus UTEX 3031 genome.</title>
        <authorList>
            <person name="Biondi T.C."/>
            <person name="Hanschen E.R."/>
            <person name="Kwon T."/>
            <person name="Eng W."/>
            <person name="Kruse C.P.S."/>
            <person name="Koehler S.I."/>
            <person name="Kunde Y."/>
            <person name="Gleasner C.D."/>
            <person name="You Mak K.T."/>
            <person name="Polle J."/>
            <person name="Hovde B.T."/>
            <person name="Starkenburg S.R."/>
        </authorList>
    </citation>
    <scope>NUCLEOTIDE SEQUENCE [LARGE SCALE GENOMIC DNA]</scope>
    <source>
        <strain evidence="8 9">DOE0152z</strain>
    </source>
</reference>
<comment type="subcellular location">
    <subcellularLocation>
        <location evidence="1">Endoplasmic reticulum lumen</location>
    </subcellularLocation>
</comment>
<evidence type="ECO:0000256" key="4">
    <source>
        <dbReference type="ARBA" id="ARBA00022824"/>
    </source>
</evidence>
<keyword evidence="6" id="KW-0143">Chaperone</keyword>